<keyword evidence="6" id="KW-1185">Reference proteome</keyword>
<keyword evidence="1" id="KW-0732">Signal</keyword>
<evidence type="ECO:0000259" key="2">
    <source>
        <dbReference type="Pfam" id="PF03372"/>
    </source>
</evidence>
<dbReference type="EMBL" id="FOOI01000028">
    <property type="protein sequence ID" value="SFH68754.1"/>
    <property type="molecule type" value="Genomic_DNA"/>
</dbReference>
<dbReference type="STRING" id="504797.SAMN05421678_12849"/>
<dbReference type="Proteomes" id="UP000199052">
    <property type="component" value="Unassembled WGS sequence"/>
</dbReference>
<dbReference type="RefSeq" id="WP_202818419.1">
    <property type="nucleotide sequence ID" value="NZ_FOOI01000028.1"/>
</dbReference>
<feature type="signal peptide" evidence="1">
    <location>
        <begin position="1"/>
        <end position="25"/>
    </location>
</feature>
<name>A0A1I3C2H2_9ACTN</name>
<dbReference type="InterPro" id="IPR036691">
    <property type="entry name" value="Endo/exonu/phosph_ase_sf"/>
</dbReference>
<organism evidence="4 5">
    <name type="scientific">Actinopolymorpha cephalotaxi</name>
    <dbReference type="NCBI Taxonomy" id="504797"/>
    <lineage>
        <taxon>Bacteria</taxon>
        <taxon>Bacillati</taxon>
        <taxon>Actinomycetota</taxon>
        <taxon>Actinomycetes</taxon>
        <taxon>Propionibacteriales</taxon>
        <taxon>Actinopolymorphaceae</taxon>
        <taxon>Actinopolymorpha</taxon>
    </lineage>
</organism>
<accession>A0A1I3C2H2</accession>
<sequence>MNNPLVSRRSVLVGAGLAAVTGVCAAPAATAATFTTPADSNVTSAGSTVQLRVATYNIHAGLGQDNVFDLDRTAATIRALDADLIGLQEVDVHWGARSATGGRGQVV</sequence>
<evidence type="ECO:0000256" key="1">
    <source>
        <dbReference type="SAM" id="SignalP"/>
    </source>
</evidence>
<evidence type="ECO:0000313" key="3">
    <source>
        <dbReference type="EMBL" id="NYH84097.1"/>
    </source>
</evidence>
<evidence type="ECO:0000313" key="6">
    <source>
        <dbReference type="Proteomes" id="UP000533017"/>
    </source>
</evidence>
<dbReference type="Gene3D" id="3.60.10.10">
    <property type="entry name" value="Endonuclease/exonuclease/phosphatase"/>
    <property type="match status" value="1"/>
</dbReference>
<feature type="chain" id="PRO_5039091673" description="Endonuclease/exonuclease/phosphatase domain-containing protein" evidence="1">
    <location>
        <begin position="26"/>
        <end position="107"/>
    </location>
</feature>
<protein>
    <recommendedName>
        <fullName evidence="2">Endonuclease/exonuclease/phosphatase domain-containing protein</fullName>
    </recommendedName>
</protein>
<dbReference type="Pfam" id="PF03372">
    <property type="entry name" value="Exo_endo_phos"/>
    <property type="match status" value="1"/>
</dbReference>
<dbReference type="SUPFAM" id="SSF56219">
    <property type="entry name" value="DNase I-like"/>
    <property type="match status" value="1"/>
</dbReference>
<dbReference type="AlphaFoldDB" id="A0A1I3C2H2"/>
<dbReference type="Proteomes" id="UP000533017">
    <property type="component" value="Unassembled WGS sequence"/>
</dbReference>
<feature type="domain" description="Endonuclease/exonuclease/phosphatase" evidence="2">
    <location>
        <begin position="54"/>
        <end position="100"/>
    </location>
</feature>
<gene>
    <name evidence="3" type="ORF">FHR37_002948</name>
    <name evidence="4" type="ORF">SAMN05421678_12849</name>
</gene>
<dbReference type="EMBL" id="JACBZA010000001">
    <property type="protein sequence ID" value="NYH84097.1"/>
    <property type="molecule type" value="Genomic_DNA"/>
</dbReference>
<dbReference type="GO" id="GO:0003824">
    <property type="term" value="F:catalytic activity"/>
    <property type="evidence" value="ECO:0007669"/>
    <property type="project" value="InterPro"/>
</dbReference>
<proteinExistence type="predicted"/>
<evidence type="ECO:0000313" key="4">
    <source>
        <dbReference type="EMBL" id="SFH68754.1"/>
    </source>
</evidence>
<dbReference type="InterPro" id="IPR005135">
    <property type="entry name" value="Endo/exonuclease/phosphatase"/>
</dbReference>
<evidence type="ECO:0000313" key="5">
    <source>
        <dbReference type="Proteomes" id="UP000199052"/>
    </source>
</evidence>
<dbReference type="InterPro" id="IPR006311">
    <property type="entry name" value="TAT_signal"/>
</dbReference>
<reference evidence="3 6" key="2">
    <citation type="submission" date="2020-07" db="EMBL/GenBank/DDBJ databases">
        <title>Sequencing the genomes of 1000 actinobacteria strains.</title>
        <authorList>
            <person name="Klenk H.-P."/>
        </authorList>
    </citation>
    <scope>NUCLEOTIDE SEQUENCE [LARGE SCALE GENOMIC DNA]</scope>
    <source>
        <strain evidence="3 6">DSM 45117</strain>
    </source>
</reference>
<reference evidence="4 5" key="1">
    <citation type="submission" date="2016-10" db="EMBL/GenBank/DDBJ databases">
        <authorList>
            <person name="de Groot N.N."/>
        </authorList>
    </citation>
    <scope>NUCLEOTIDE SEQUENCE [LARGE SCALE GENOMIC DNA]</scope>
    <source>
        <strain evidence="4 5">CPCC 202808</strain>
    </source>
</reference>
<dbReference type="PROSITE" id="PS51318">
    <property type="entry name" value="TAT"/>
    <property type="match status" value="1"/>
</dbReference>